<feature type="transmembrane region" description="Helical" evidence="6">
    <location>
        <begin position="133"/>
        <end position="154"/>
    </location>
</feature>
<dbReference type="InterPro" id="IPR001727">
    <property type="entry name" value="GDT1-like"/>
</dbReference>
<keyword evidence="10" id="KW-1185">Reference proteome</keyword>
<dbReference type="Pfam" id="PF01169">
    <property type="entry name" value="GDT1"/>
    <property type="match status" value="2"/>
</dbReference>
<evidence type="ECO:0000256" key="4">
    <source>
        <dbReference type="ARBA" id="ARBA00022989"/>
    </source>
</evidence>
<evidence type="ECO:0000256" key="3">
    <source>
        <dbReference type="ARBA" id="ARBA00022692"/>
    </source>
</evidence>
<evidence type="ECO:0000256" key="6">
    <source>
        <dbReference type="RuleBase" id="RU365102"/>
    </source>
</evidence>
<dbReference type="RefSeq" id="WP_024895332.1">
    <property type="nucleotide sequence ID" value="NZ_JAAOMO010000028.1"/>
</dbReference>
<dbReference type="Proteomes" id="UP000095008">
    <property type="component" value="Unassembled WGS sequence"/>
</dbReference>
<evidence type="ECO:0000256" key="1">
    <source>
        <dbReference type="ARBA" id="ARBA00004141"/>
    </source>
</evidence>
<organism evidence="7 10">
    <name type="scientific">Acidithiobacillus thiooxidans</name>
    <name type="common">Thiobacillus thiooxidans</name>
    <dbReference type="NCBI Taxonomy" id="930"/>
    <lineage>
        <taxon>Bacteria</taxon>
        <taxon>Pseudomonadati</taxon>
        <taxon>Pseudomonadota</taxon>
        <taxon>Acidithiobacillia</taxon>
        <taxon>Acidithiobacillales</taxon>
        <taxon>Acidithiobacillaceae</taxon>
        <taxon>Acidithiobacillus</taxon>
    </lineage>
</organism>
<evidence type="ECO:0000313" key="9">
    <source>
        <dbReference type="Proteomes" id="UP000094893"/>
    </source>
</evidence>
<dbReference type="Proteomes" id="UP000094893">
    <property type="component" value="Unassembled WGS sequence"/>
</dbReference>
<dbReference type="PANTHER" id="PTHR12608">
    <property type="entry name" value="TRANSMEMBRANE PROTEIN HTP-1 RELATED"/>
    <property type="match status" value="1"/>
</dbReference>
<evidence type="ECO:0000313" key="10">
    <source>
        <dbReference type="Proteomes" id="UP000095008"/>
    </source>
</evidence>
<feature type="transmembrane region" description="Helical" evidence="6">
    <location>
        <begin position="166"/>
        <end position="187"/>
    </location>
</feature>
<evidence type="ECO:0000313" key="7">
    <source>
        <dbReference type="EMBL" id="OCX72635.1"/>
    </source>
</evidence>
<comment type="caution">
    <text evidence="7">The sequence shown here is derived from an EMBL/GenBank/DDBJ whole genome shotgun (WGS) entry which is preliminary data.</text>
</comment>
<feature type="transmembrane region" description="Helical" evidence="6">
    <location>
        <begin position="67"/>
        <end position="85"/>
    </location>
</feature>
<comment type="subcellular location">
    <subcellularLocation>
        <location evidence="1 6">Membrane</location>
        <topology evidence="1 6">Multi-pass membrane protein</topology>
    </subcellularLocation>
</comment>
<comment type="similarity">
    <text evidence="2 6">Belongs to the GDT1 family.</text>
</comment>
<proteinExistence type="inferred from homology"/>
<keyword evidence="4 6" id="KW-1133">Transmembrane helix</keyword>
<reference evidence="7 9" key="1">
    <citation type="journal article" date="2016" name="Int. J. Mol. Sci.">
        <title>Comparative genomics of the extreme acidophile Acidithiobacillus thiooxidans reveals intraspecific divergence and niche adaptation.</title>
        <authorList>
            <person name="Zhang X."/>
            <person name="Feng X."/>
            <person name="Tao J."/>
            <person name="Ma L."/>
            <person name="Xiao Y."/>
            <person name="Liang Y."/>
            <person name="Liu X."/>
            <person name="Yin H."/>
        </authorList>
    </citation>
    <scope>NUCLEOTIDE SEQUENCE [LARGE SCALE GENOMIC DNA]</scope>
    <source>
        <strain evidence="8 9">A02</strain>
        <strain evidence="7">DXS-W</strain>
    </source>
</reference>
<keyword evidence="3 6" id="KW-0812">Transmembrane</keyword>
<dbReference type="PANTHER" id="PTHR12608:SF1">
    <property type="entry name" value="TRANSMEMBRANE PROTEIN 165"/>
    <property type="match status" value="1"/>
</dbReference>
<dbReference type="GO" id="GO:0016020">
    <property type="term" value="C:membrane"/>
    <property type="evidence" value="ECO:0007669"/>
    <property type="project" value="UniProtKB-SubCell"/>
</dbReference>
<feature type="transmembrane region" description="Helical" evidence="6">
    <location>
        <begin position="35"/>
        <end position="55"/>
    </location>
</feature>
<feature type="transmembrane region" description="Helical" evidence="6">
    <location>
        <begin position="97"/>
        <end position="113"/>
    </location>
</feature>
<protein>
    <recommendedName>
        <fullName evidence="6">GDT1 family protein</fullName>
    </recommendedName>
</protein>
<dbReference type="GO" id="GO:0046873">
    <property type="term" value="F:metal ion transmembrane transporter activity"/>
    <property type="evidence" value="ECO:0007669"/>
    <property type="project" value="InterPro"/>
</dbReference>
<evidence type="ECO:0000256" key="5">
    <source>
        <dbReference type="ARBA" id="ARBA00023136"/>
    </source>
</evidence>
<gene>
    <name evidence="7" type="ORF">A6M23_09470</name>
    <name evidence="8" type="ORF">A6P07_06965</name>
</gene>
<dbReference type="EMBL" id="LWRY01000104">
    <property type="protein sequence ID" value="OCX72635.1"/>
    <property type="molecule type" value="Genomic_DNA"/>
</dbReference>
<sequence length="189" mass="20650">MQALFTSATVVALAEMGDKTQLLSLTLAARYRRPVPILLGVLVATIANHGITAWLGDWLSQWLTPTILNWAIVFSFLGMGIWILIPDKESDMNLAMRKHWGVFMVTLITFFVAEIGDKTEVATIALAAHFQVWLPVVAGTTIGMMLANGPAVFFGHRFADRLPTRWVHAIAAVLFLVLGAVALHKALAS</sequence>
<dbReference type="AlphaFoldDB" id="A0A1C2I9H5"/>
<dbReference type="OrthoDB" id="5297151at2"/>
<accession>A0A1C2I9H5</accession>
<keyword evidence="5 6" id="KW-0472">Membrane</keyword>
<dbReference type="EMBL" id="LWSA01000087">
    <property type="protein sequence ID" value="OCX73954.1"/>
    <property type="molecule type" value="Genomic_DNA"/>
</dbReference>
<name>A0A1C2I9H5_ACITH</name>
<evidence type="ECO:0000256" key="2">
    <source>
        <dbReference type="ARBA" id="ARBA00009190"/>
    </source>
</evidence>
<evidence type="ECO:0000313" key="8">
    <source>
        <dbReference type="EMBL" id="OCX73954.1"/>
    </source>
</evidence>